<reference evidence="1" key="1">
    <citation type="journal article" date="2015" name="Nature">
        <title>Complex archaea that bridge the gap between prokaryotes and eukaryotes.</title>
        <authorList>
            <person name="Spang A."/>
            <person name="Saw J.H."/>
            <person name="Jorgensen S.L."/>
            <person name="Zaremba-Niedzwiedzka K."/>
            <person name="Martijn J."/>
            <person name="Lind A.E."/>
            <person name="van Eijk R."/>
            <person name="Schleper C."/>
            <person name="Guy L."/>
            <person name="Ettema T.J."/>
        </authorList>
    </citation>
    <scope>NUCLEOTIDE SEQUENCE</scope>
</reference>
<protein>
    <submittedName>
        <fullName evidence="1">Uncharacterized protein</fullName>
    </submittedName>
</protein>
<comment type="caution">
    <text evidence="1">The sequence shown here is derived from an EMBL/GenBank/DDBJ whole genome shotgun (WGS) entry which is preliminary data.</text>
</comment>
<name>A0A0F9HYB2_9ZZZZ</name>
<gene>
    <name evidence="1" type="ORF">LCGC14_1942190</name>
</gene>
<sequence length="76" mass="8766">MTNKEIDIQRALGTLPLWKRIELGEIEFEEMYWAHSGLMLIGCEGIREHYVKGDFAHSNRRGAIKLLIAQAKKLNL</sequence>
<evidence type="ECO:0000313" key="1">
    <source>
        <dbReference type="EMBL" id="KKL86695.1"/>
    </source>
</evidence>
<dbReference type="EMBL" id="LAZR01021038">
    <property type="protein sequence ID" value="KKL86695.1"/>
    <property type="molecule type" value="Genomic_DNA"/>
</dbReference>
<dbReference type="AlphaFoldDB" id="A0A0F9HYB2"/>
<accession>A0A0F9HYB2</accession>
<organism evidence="1">
    <name type="scientific">marine sediment metagenome</name>
    <dbReference type="NCBI Taxonomy" id="412755"/>
    <lineage>
        <taxon>unclassified sequences</taxon>
        <taxon>metagenomes</taxon>
        <taxon>ecological metagenomes</taxon>
    </lineage>
</organism>
<proteinExistence type="predicted"/>